<evidence type="ECO:0000313" key="2">
    <source>
        <dbReference type="EMBL" id="SEF56822.1"/>
    </source>
</evidence>
<evidence type="ECO:0008006" key="4">
    <source>
        <dbReference type="Google" id="ProtNLM"/>
    </source>
</evidence>
<dbReference type="OrthoDB" id="7625707at2"/>
<protein>
    <recommendedName>
        <fullName evidence="4">DUF2125 domain-containing protein</fullName>
    </recommendedName>
</protein>
<dbReference type="InterPro" id="IPR018666">
    <property type="entry name" value="DUF2125"/>
</dbReference>
<keyword evidence="1" id="KW-0812">Transmembrane</keyword>
<name>A0A1H5T1R0_9RHOB</name>
<keyword evidence="1" id="KW-1133">Transmembrane helix</keyword>
<feature type="transmembrane region" description="Helical" evidence="1">
    <location>
        <begin position="7"/>
        <end position="26"/>
    </location>
</feature>
<evidence type="ECO:0000256" key="1">
    <source>
        <dbReference type="SAM" id="Phobius"/>
    </source>
</evidence>
<keyword evidence="1" id="KW-0472">Membrane</keyword>
<dbReference type="AlphaFoldDB" id="A0A1H5T1R0"/>
<dbReference type="Proteomes" id="UP000236742">
    <property type="component" value="Unassembled WGS sequence"/>
</dbReference>
<dbReference type="RefSeq" id="WP_104006957.1">
    <property type="nucleotide sequence ID" value="NZ_FNVD01000002.1"/>
</dbReference>
<keyword evidence="3" id="KW-1185">Reference proteome</keyword>
<dbReference type="Pfam" id="PF09898">
    <property type="entry name" value="DUF2125"/>
    <property type="match status" value="1"/>
</dbReference>
<dbReference type="EMBL" id="FNVD01000002">
    <property type="protein sequence ID" value="SEF56822.1"/>
    <property type="molecule type" value="Genomic_DNA"/>
</dbReference>
<evidence type="ECO:0000313" key="3">
    <source>
        <dbReference type="Proteomes" id="UP000236742"/>
    </source>
</evidence>
<sequence length="333" mass="36093">MKRLLKIVMVAGLAWSTYWFVAGYGIRRAVADWFAAQEGRGWQAEFAGMRTRGYPLRHVTTLTAPALADPATGAAWRADWLVLDSPAIWPGRLTLLFPPNPQLISYFDRTVAVTAQDMRAELHLHPGAALEVERLALTAGAWSVAGEGGPVAAGGSLTLAMDQGDAPETYHYDIRAEGFSPGDGLRKLASATDALPPAFETLSVDMEVTFDRAWDRRALEERRPQPVAVDLRLLEMQWGELRLMAAGHVTVDGQGIPTGEITLKAENWREMLAMANAAGRLPPSVVSSADRALTMLSRLGGNPRALDVQLNFRDGFVALGPIPLGPAPPLILR</sequence>
<gene>
    <name evidence="2" type="ORF">SAMN05421751_10231</name>
</gene>
<proteinExistence type="predicted"/>
<accession>A0A1H5T1R0</accession>
<organism evidence="2 3">
    <name type="scientific">Jhaorihella thermophila</name>
    <dbReference type="NCBI Taxonomy" id="488547"/>
    <lineage>
        <taxon>Bacteria</taxon>
        <taxon>Pseudomonadati</taxon>
        <taxon>Pseudomonadota</taxon>
        <taxon>Alphaproteobacteria</taxon>
        <taxon>Rhodobacterales</taxon>
        <taxon>Paracoccaceae</taxon>
        <taxon>Jhaorihella</taxon>
    </lineage>
</organism>
<reference evidence="3" key="1">
    <citation type="submission" date="2016-10" db="EMBL/GenBank/DDBJ databases">
        <authorList>
            <person name="Varghese N."/>
            <person name="Submissions S."/>
        </authorList>
    </citation>
    <scope>NUCLEOTIDE SEQUENCE [LARGE SCALE GENOMIC DNA]</scope>
    <source>
        <strain evidence="3">DSM 23413</strain>
    </source>
</reference>